<accession>A0ACD5H0Z4</accession>
<keyword evidence="2" id="KW-1185">Reference proteome</keyword>
<organism evidence="1 2">
    <name type="scientific">Desertifilum tharense IPPAS B-1220</name>
    <dbReference type="NCBI Taxonomy" id="1781255"/>
    <lineage>
        <taxon>Bacteria</taxon>
        <taxon>Bacillati</taxon>
        <taxon>Cyanobacteriota</taxon>
        <taxon>Cyanophyceae</taxon>
        <taxon>Desertifilales</taxon>
        <taxon>Desertifilaceae</taxon>
        <taxon>Desertifilum</taxon>
    </lineage>
</organism>
<dbReference type="EMBL" id="CP182909">
    <property type="protein sequence ID" value="XPM66722.1"/>
    <property type="molecule type" value="Genomic_DNA"/>
</dbReference>
<evidence type="ECO:0000313" key="1">
    <source>
        <dbReference type="EMBL" id="XPM66722.1"/>
    </source>
</evidence>
<sequence length="134" mass="14540">MGDGGRRELGVGSWELGGRRELGVGRKLQTQHCFPTQHSALYTQHSVPHSALSTLHSALSPPLSTQHFTLSTQSPTQHTASQKLAQQHFTLSTQSPTQHSALYTQHSVPHSELGTRNFALLPPSLPSPTFGQVT</sequence>
<proteinExistence type="predicted"/>
<reference evidence="1 2" key="1">
    <citation type="journal article" date="2016" name="Genome Announc.">
        <title>Draft Genome Sequence of the Thermotolerant Cyanobacterium Desertifilum sp. IPPAS B-1220.</title>
        <authorList>
            <person name="Mironov K.S."/>
            <person name="Sinetova M.A."/>
            <person name="Bolatkhan K."/>
            <person name="Zayadan B.K."/>
            <person name="Ustinova V.V."/>
            <person name="Kupriyanova E.V."/>
            <person name="Skrypnik A.N."/>
            <person name="Gogoleva N.E."/>
            <person name="Gogolev Y.V."/>
            <person name="Los D.A."/>
        </authorList>
    </citation>
    <scope>NUCLEOTIDE SEQUENCE [LARGE SCALE GENOMIC DNA]</scope>
    <source>
        <strain evidence="1 2">IPPAS B-1220</strain>
    </source>
</reference>
<protein>
    <submittedName>
        <fullName evidence="1">Uncharacterized protein</fullName>
    </submittedName>
</protein>
<dbReference type="Proteomes" id="UP000095472">
    <property type="component" value="Chromosome"/>
</dbReference>
<name>A0ACD5H0Z4_9CYAN</name>
<evidence type="ECO:0000313" key="2">
    <source>
        <dbReference type="Proteomes" id="UP000095472"/>
    </source>
</evidence>
<gene>
    <name evidence="1" type="ORF">BH720_016590</name>
</gene>